<dbReference type="GO" id="GO:1990195">
    <property type="term" value="C:macrolide transmembrane transporter complex"/>
    <property type="evidence" value="ECO:0007669"/>
    <property type="project" value="InterPro"/>
</dbReference>
<dbReference type="PANTHER" id="PTHR30469">
    <property type="entry name" value="MULTIDRUG RESISTANCE PROTEIN MDTA"/>
    <property type="match status" value="1"/>
</dbReference>
<keyword evidence="8" id="KW-1185">Reference proteome</keyword>
<feature type="domain" description="CusB-like beta-barrel" evidence="5">
    <location>
        <begin position="225"/>
        <end position="290"/>
    </location>
</feature>
<dbReference type="InterPro" id="IPR030190">
    <property type="entry name" value="MacA_alpha-hairpin_sf"/>
</dbReference>
<evidence type="ECO:0000259" key="5">
    <source>
        <dbReference type="Pfam" id="PF25954"/>
    </source>
</evidence>
<accession>A0A9X3J7N4</accession>
<reference evidence="7" key="1">
    <citation type="submission" date="2022-11" db="EMBL/GenBank/DDBJ databases">
        <title>Marilongibacter aestuarii gen. nov., sp. nov., isolated from tidal flat sediment.</title>
        <authorList>
            <person name="Jiayan W."/>
        </authorList>
    </citation>
    <scope>NUCLEOTIDE SEQUENCE</scope>
    <source>
        <strain evidence="7">Z1-6</strain>
    </source>
</reference>
<dbReference type="SUPFAM" id="SSF111369">
    <property type="entry name" value="HlyD-like secretion proteins"/>
    <property type="match status" value="1"/>
</dbReference>
<dbReference type="Pfam" id="PF25954">
    <property type="entry name" value="Beta-barrel_RND_2"/>
    <property type="match status" value="1"/>
</dbReference>
<evidence type="ECO:0000259" key="6">
    <source>
        <dbReference type="Pfam" id="PF25989"/>
    </source>
</evidence>
<dbReference type="Proteomes" id="UP001145087">
    <property type="component" value="Unassembled WGS sequence"/>
</dbReference>
<sequence length="373" mass="41887">MKKILIILTAAVLLTACGNTTVNDETAKRKQLQQYKQDLHTLEQQITALEKELNSAEKEEVIKVKATEVSPQKFENFIEVTGKVEAELDVDVSPESAGIIKEVFVTEGELVNKGDLMAKLNTDMLNSSLEEMEIQLDLARTNYERQKNLWDQNIGSEMQYLQAKNNKESLEKRINSINAQIALAEIRSPVSGVVDIVYQKKGNIGSPQVPFAKVININKIKIYGDISESYITKIHKGDKVKVRFPALNETINATINQIGNTIDPNNRTFRIRVNLNNVNERIKPNLISILSMRDYVNEEAIVVPSLFIKEDFKGHYTYIVQNEGTKNVARKIYVTPGVTNNNITEIVEGLSAGMKVVSQGYNQITDGTFVQIN</sequence>
<evidence type="ECO:0000256" key="3">
    <source>
        <dbReference type="SAM" id="Coils"/>
    </source>
</evidence>
<dbReference type="NCBIfam" id="TIGR01730">
    <property type="entry name" value="RND_mfp"/>
    <property type="match status" value="1"/>
</dbReference>
<dbReference type="AlphaFoldDB" id="A0A9X3J7N4"/>
<gene>
    <name evidence="7" type="ORF">OU798_15260</name>
</gene>
<dbReference type="GO" id="GO:1990281">
    <property type="term" value="C:efflux pump complex"/>
    <property type="evidence" value="ECO:0007669"/>
    <property type="project" value="TreeGrafter"/>
</dbReference>
<keyword evidence="2 3" id="KW-0175">Coiled coil</keyword>
<comment type="caution">
    <text evidence="7">The sequence shown here is derived from an EMBL/GenBank/DDBJ whole genome shotgun (WGS) entry which is preliminary data.</text>
</comment>
<dbReference type="PANTHER" id="PTHR30469:SF15">
    <property type="entry name" value="HLYD FAMILY OF SECRETION PROTEINS"/>
    <property type="match status" value="1"/>
</dbReference>
<evidence type="ECO:0000256" key="2">
    <source>
        <dbReference type="ARBA" id="ARBA00023054"/>
    </source>
</evidence>
<feature type="domain" description="CzcB-like alpha-helical hairpin" evidence="4">
    <location>
        <begin position="126"/>
        <end position="180"/>
    </location>
</feature>
<dbReference type="Gene3D" id="6.10.140.1990">
    <property type="match status" value="1"/>
</dbReference>
<feature type="domain" description="YknX-like C-terminal permuted SH3-like" evidence="6">
    <location>
        <begin position="300"/>
        <end position="371"/>
    </location>
</feature>
<dbReference type="InterPro" id="IPR058792">
    <property type="entry name" value="Beta-barrel_RND_2"/>
</dbReference>
<dbReference type="Gene3D" id="2.40.420.20">
    <property type="match status" value="1"/>
</dbReference>
<dbReference type="PROSITE" id="PS51257">
    <property type="entry name" value="PROKAR_LIPOPROTEIN"/>
    <property type="match status" value="1"/>
</dbReference>
<evidence type="ECO:0000256" key="1">
    <source>
        <dbReference type="ARBA" id="ARBA00009477"/>
    </source>
</evidence>
<dbReference type="GO" id="GO:0015562">
    <property type="term" value="F:efflux transmembrane transporter activity"/>
    <property type="evidence" value="ECO:0007669"/>
    <property type="project" value="TreeGrafter"/>
</dbReference>
<dbReference type="GO" id="GO:0019898">
    <property type="term" value="C:extrinsic component of membrane"/>
    <property type="evidence" value="ECO:0007669"/>
    <property type="project" value="InterPro"/>
</dbReference>
<evidence type="ECO:0000313" key="8">
    <source>
        <dbReference type="Proteomes" id="UP001145087"/>
    </source>
</evidence>
<dbReference type="Pfam" id="PF25989">
    <property type="entry name" value="YknX_C"/>
    <property type="match status" value="1"/>
</dbReference>
<dbReference type="GO" id="GO:0030313">
    <property type="term" value="C:cell envelope"/>
    <property type="evidence" value="ECO:0007669"/>
    <property type="project" value="UniProtKB-SubCell"/>
</dbReference>
<feature type="coiled-coil region" evidence="3">
    <location>
        <begin position="129"/>
        <end position="187"/>
    </location>
</feature>
<dbReference type="InterPro" id="IPR006143">
    <property type="entry name" value="RND_pump_MFP"/>
</dbReference>
<comment type="similarity">
    <text evidence="1">Belongs to the membrane fusion protein (MFP) (TC 8.A.1) family.</text>
</comment>
<proteinExistence type="inferred from homology"/>
<protein>
    <submittedName>
        <fullName evidence="7">Efflux RND transporter periplasmic adaptor subunit</fullName>
    </submittedName>
</protein>
<dbReference type="RefSeq" id="WP_343334039.1">
    <property type="nucleotide sequence ID" value="NZ_JAPOHD010000029.1"/>
</dbReference>
<evidence type="ECO:0000313" key="7">
    <source>
        <dbReference type="EMBL" id="MCY1721711.1"/>
    </source>
</evidence>
<organism evidence="7 8">
    <name type="scientific">Draconibacterium aestuarii</name>
    <dbReference type="NCBI Taxonomy" id="2998507"/>
    <lineage>
        <taxon>Bacteria</taxon>
        <taxon>Pseudomonadati</taxon>
        <taxon>Bacteroidota</taxon>
        <taxon>Bacteroidia</taxon>
        <taxon>Marinilabiliales</taxon>
        <taxon>Prolixibacteraceae</taxon>
        <taxon>Draconibacterium</taxon>
    </lineage>
</organism>
<dbReference type="InterPro" id="IPR058648">
    <property type="entry name" value="HH_CzcB-like"/>
</dbReference>
<feature type="coiled-coil region" evidence="3">
    <location>
        <begin position="25"/>
        <end position="59"/>
    </location>
</feature>
<dbReference type="EMBL" id="JAPOHD010000029">
    <property type="protein sequence ID" value="MCY1721711.1"/>
    <property type="molecule type" value="Genomic_DNA"/>
</dbReference>
<dbReference type="Gene3D" id="2.40.50.100">
    <property type="match status" value="1"/>
</dbReference>
<dbReference type="Gene3D" id="2.40.30.170">
    <property type="match status" value="1"/>
</dbReference>
<dbReference type="Pfam" id="PF25893">
    <property type="entry name" value="HH_CzcB"/>
    <property type="match status" value="1"/>
</dbReference>
<dbReference type="InterPro" id="IPR058637">
    <property type="entry name" value="YknX-like_C"/>
</dbReference>
<evidence type="ECO:0000259" key="4">
    <source>
        <dbReference type="Pfam" id="PF25893"/>
    </source>
</evidence>
<name>A0A9X3J7N4_9BACT</name>
<dbReference type="GO" id="GO:1990961">
    <property type="term" value="P:xenobiotic detoxification by transmembrane export across the plasma membrane"/>
    <property type="evidence" value="ECO:0007669"/>
    <property type="project" value="InterPro"/>
</dbReference>